<evidence type="ECO:0000256" key="5">
    <source>
        <dbReference type="ARBA" id="ARBA00023136"/>
    </source>
</evidence>
<dbReference type="InterPro" id="IPR032816">
    <property type="entry name" value="VTT_dom"/>
</dbReference>
<evidence type="ECO:0000256" key="1">
    <source>
        <dbReference type="ARBA" id="ARBA00004651"/>
    </source>
</evidence>
<accession>A0A1I3SES2</accession>
<comment type="caution">
    <text evidence="6">Lacks conserved residue(s) required for the propagation of feature annotation.</text>
</comment>
<dbReference type="Proteomes" id="UP000198635">
    <property type="component" value="Unassembled WGS sequence"/>
</dbReference>
<evidence type="ECO:0000256" key="7">
    <source>
        <dbReference type="SAM" id="MobiDB-lite"/>
    </source>
</evidence>
<evidence type="ECO:0000256" key="2">
    <source>
        <dbReference type="ARBA" id="ARBA00022475"/>
    </source>
</evidence>
<sequence length="270" mass="28982">MIKSISSAFTSFVATGMKRPLLGIASGIVFVGLILAVLVYFDLHEQLVALLEWIDAQGVMAGVYFILLMAAVVVLLLPGFFVTTGAGFVFGVSKGTVLVVAGTAIGASLAFLIARHLFGERASRFIVGHGRLQVVSEEMARHDLKVVMLTRLIPFFPGKISNYLFGLTGFTFKGFVLGSLIGFIPFSLHNVYLGSITADLASLLRGEMERSPLQWAIYGLGFVMTIVALLYFNKLARRALAAYSRKSEVVQGGKPGPEAGKRAGPTKDSS</sequence>
<keyword evidence="5 6" id="KW-0472">Membrane</keyword>
<dbReference type="InterPro" id="IPR015414">
    <property type="entry name" value="TMEM64"/>
</dbReference>
<dbReference type="GO" id="GO:0005886">
    <property type="term" value="C:plasma membrane"/>
    <property type="evidence" value="ECO:0007669"/>
    <property type="project" value="UniProtKB-SubCell"/>
</dbReference>
<feature type="transmembrane region" description="Helical" evidence="6">
    <location>
        <begin position="20"/>
        <end position="41"/>
    </location>
</feature>
<feature type="transmembrane region" description="Helical" evidence="6">
    <location>
        <begin position="96"/>
        <end position="114"/>
    </location>
</feature>
<feature type="region of interest" description="Disordered" evidence="7">
    <location>
        <begin position="244"/>
        <end position="270"/>
    </location>
</feature>
<evidence type="ECO:0000313" key="10">
    <source>
        <dbReference type="Proteomes" id="UP000198635"/>
    </source>
</evidence>
<feature type="transmembrane region" description="Helical" evidence="6">
    <location>
        <begin position="213"/>
        <end position="232"/>
    </location>
</feature>
<dbReference type="PANTHER" id="PTHR12677:SF59">
    <property type="entry name" value="GOLGI APPARATUS MEMBRANE PROTEIN TVP38-RELATED"/>
    <property type="match status" value="1"/>
</dbReference>
<keyword evidence="2 6" id="KW-1003">Cell membrane</keyword>
<dbReference type="STRING" id="52560.SAMN04488082_104113"/>
<name>A0A1I3SES2_9BACT</name>
<reference evidence="10" key="1">
    <citation type="submission" date="2016-10" db="EMBL/GenBank/DDBJ databases">
        <authorList>
            <person name="Varghese N."/>
            <person name="Submissions S."/>
        </authorList>
    </citation>
    <scope>NUCLEOTIDE SEQUENCE [LARGE SCALE GENOMIC DNA]</scope>
    <source>
        <strain evidence="10">DSM 5918</strain>
    </source>
</reference>
<evidence type="ECO:0000256" key="4">
    <source>
        <dbReference type="ARBA" id="ARBA00022989"/>
    </source>
</evidence>
<evidence type="ECO:0000313" key="9">
    <source>
        <dbReference type="EMBL" id="SFJ56482.1"/>
    </source>
</evidence>
<evidence type="ECO:0000259" key="8">
    <source>
        <dbReference type="Pfam" id="PF09335"/>
    </source>
</evidence>
<dbReference type="PANTHER" id="PTHR12677">
    <property type="entry name" value="GOLGI APPARATUS MEMBRANE PROTEIN TVP38-RELATED"/>
    <property type="match status" value="1"/>
</dbReference>
<protein>
    <recommendedName>
        <fullName evidence="6">TVP38/TMEM64 family membrane protein</fullName>
    </recommendedName>
</protein>
<feature type="transmembrane region" description="Helical" evidence="6">
    <location>
        <begin position="62"/>
        <end position="90"/>
    </location>
</feature>
<keyword evidence="4 6" id="KW-1133">Transmembrane helix</keyword>
<dbReference type="RefSeq" id="WP_177193043.1">
    <property type="nucleotide sequence ID" value="NZ_FORX01000004.1"/>
</dbReference>
<feature type="domain" description="VTT" evidence="8">
    <location>
        <begin position="77"/>
        <end position="195"/>
    </location>
</feature>
<proteinExistence type="inferred from homology"/>
<dbReference type="EMBL" id="FORX01000004">
    <property type="protein sequence ID" value="SFJ56482.1"/>
    <property type="molecule type" value="Genomic_DNA"/>
</dbReference>
<dbReference type="Pfam" id="PF09335">
    <property type="entry name" value="VTT_dom"/>
    <property type="match status" value="1"/>
</dbReference>
<organism evidence="9 10">
    <name type="scientific">Desulfomicrobium apsheronum</name>
    <dbReference type="NCBI Taxonomy" id="52560"/>
    <lineage>
        <taxon>Bacteria</taxon>
        <taxon>Pseudomonadati</taxon>
        <taxon>Thermodesulfobacteriota</taxon>
        <taxon>Desulfovibrionia</taxon>
        <taxon>Desulfovibrionales</taxon>
        <taxon>Desulfomicrobiaceae</taxon>
        <taxon>Desulfomicrobium</taxon>
    </lineage>
</organism>
<keyword evidence="3 6" id="KW-0812">Transmembrane</keyword>
<comment type="similarity">
    <text evidence="6">Belongs to the TVP38/TMEM64 family.</text>
</comment>
<gene>
    <name evidence="9" type="ORF">SAMN04488082_104113</name>
</gene>
<evidence type="ECO:0000256" key="3">
    <source>
        <dbReference type="ARBA" id="ARBA00022692"/>
    </source>
</evidence>
<dbReference type="AlphaFoldDB" id="A0A1I3SES2"/>
<keyword evidence="10" id="KW-1185">Reference proteome</keyword>
<evidence type="ECO:0000256" key="6">
    <source>
        <dbReference type="RuleBase" id="RU366058"/>
    </source>
</evidence>
<comment type="subcellular location">
    <subcellularLocation>
        <location evidence="1 6">Cell membrane</location>
        <topology evidence="1 6">Multi-pass membrane protein</topology>
    </subcellularLocation>
</comment>